<feature type="compositionally biased region" description="Polar residues" evidence="1">
    <location>
        <begin position="118"/>
        <end position="128"/>
    </location>
</feature>
<dbReference type="RefSeq" id="XP_007314180.1">
    <property type="nucleotide sequence ID" value="XM_007314118.1"/>
</dbReference>
<feature type="region of interest" description="Disordered" evidence="1">
    <location>
        <begin position="276"/>
        <end position="338"/>
    </location>
</feature>
<dbReference type="GeneID" id="18813135"/>
<feature type="compositionally biased region" description="Polar residues" evidence="1">
    <location>
        <begin position="354"/>
        <end position="368"/>
    </location>
</feature>
<feature type="compositionally biased region" description="Polar residues" evidence="1">
    <location>
        <begin position="383"/>
        <end position="411"/>
    </location>
</feature>
<organism>
    <name type="scientific">Serpula lacrymans var. lacrymans (strain S7.9)</name>
    <name type="common">Dry rot fungus</name>
    <dbReference type="NCBI Taxonomy" id="578457"/>
    <lineage>
        <taxon>Eukaryota</taxon>
        <taxon>Fungi</taxon>
        <taxon>Dikarya</taxon>
        <taxon>Basidiomycota</taxon>
        <taxon>Agaricomycotina</taxon>
        <taxon>Agaricomycetes</taxon>
        <taxon>Agaricomycetidae</taxon>
        <taxon>Boletales</taxon>
        <taxon>Coniophorineae</taxon>
        <taxon>Serpulaceae</taxon>
        <taxon>Serpula</taxon>
    </lineage>
</organism>
<feature type="compositionally biased region" description="Polar residues" evidence="1">
    <location>
        <begin position="317"/>
        <end position="335"/>
    </location>
</feature>
<feature type="compositionally biased region" description="Basic and acidic residues" evidence="1">
    <location>
        <begin position="484"/>
        <end position="502"/>
    </location>
</feature>
<sequence length="559" mass="61001">MVAKTHNTLPFSLFPRLGFGSKTASSPSRRRDVEKQDDWYIPYYGPYEMPKDVPIPERDSWGDLVDKEEFDAILGDQDLFHRYGGGLDNANPYGATTGRASSVEEHRNRTRSRALSDMHNTTSSSSAIDPTRHSTITRSRRSQTTTARMRVPPPLPLDAAGGVDESPMPHQRSPSSYQQTFSSATAGSGRTSLASLFSFNGANRKSPPPPMPYASHAGPPTSPTSPRVVPKSPMRPKLPIKPVENRRASGRASQASEDDYYDLCYSTLLATPKAQHGFRSNASEHTPSRQNLLRHPDNETSEYDESSGHSPKPNSPPASQHSFHPYANTSYTSPPTAHKTLRHTSSAAIYRPNASGSSAGQYNSTTHHTAPPPSRRLKIPVAQNGTNGSTNNPPQLRSSISTPNLNSSMRGSTLRPGVKPPSVSRGIDRWFSAESWCDALFFPRPRFKIKEGPSTQSGRSGRIVSPPSTPVAGNPSTQFGYSSLRERKTSAPQNRDRDEGKPRHVVKSRSAADLLSSPGAGPSMPAPRYPGSADRTQERRPRSFSQNHVLLPTPVPSLT</sequence>
<feature type="region of interest" description="Disordered" evidence="1">
    <location>
        <begin position="90"/>
        <end position="256"/>
    </location>
</feature>
<dbReference type="OrthoDB" id="3228777at2759"/>
<name>F8NHD5_SERL9</name>
<dbReference type="AlphaFoldDB" id="F8NHD5"/>
<feature type="compositionally biased region" description="Low complexity" evidence="1">
    <location>
        <begin position="133"/>
        <end position="150"/>
    </location>
</feature>
<feature type="region of interest" description="Disordered" evidence="1">
    <location>
        <begin position="351"/>
        <end position="424"/>
    </location>
</feature>
<gene>
    <name evidence="2" type="ORF">SERLADRAFT_413218</name>
</gene>
<dbReference type="KEGG" id="sla:SERLADRAFT_413218"/>
<proteinExistence type="predicted"/>
<protein>
    <submittedName>
        <fullName evidence="2">Uncharacterized protein</fullName>
    </submittedName>
</protein>
<dbReference type="EMBL" id="GL945429">
    <property type="protein sequence ID" value="EGO29938.1"/>
    <property type="molecule type" value="Genomic_DNA"/>
</dbReference>
<evidence type="ECO:0000313" key="2">
    <source>
        <dbReference type="EMBL" id="EGO29938.1"/>
    </source>
</evidence>
<accession>F8NHD5</accession>
<feature type="compositionally biased region" description="Polar residues" evidence="1">
    <location>
        <begin position="278"/>
        <end position="291"/>
    </location>
</feature>
<dbReference type="HOGENOM" id="CLU_487990_0_0_1"/>
<reference evidence="2" key="1">
    <citation type="submission" date="2011-04" db="EMBL/GenBank/DDBJ databases">
        <title>Evolution of plant cell wall degrading machinery underlies the functional diversity of forest fungi.</title>
        <authorList>
            <consortium name="US DOE Joint Genome Institute (JGI-PGF)"/>
            <person name="Eastwood D.C."/>
            <person name="Floudas D."/>
            <person name="Binder M."/>
            <person name="Majcherczyk A."/>
            <person name="Schneider P."/>
            <person name="Aerts A."/>
            <person name="Asiegbu F.O."/>
            <person name="Baker S.E."/>
            <person name="Barry K."/>
            <person name="Bendiksby M."/>
            <person name="Blumentritt M."/>
            <person name="Coutinho P.M."/>
            <person name="Cullen D."/>
            <person name="Cullen D."/>
            <person name="Gathman A."/>
            <person name="Goodell B."/>
            <person name="Henrissat B."/>
            <person name="Ihrmark K."/>
            <person name="Kauserud H."/>
            <person name="Kohler A."/>
            <person name="LaButti K."/>
            <person name="Lapidus A."/>
            <person name="Lavin J.L."/>
            <person name="Lee Y.-H."/>
            <person name="Lindquist E."/>
            <person name="Lilly W."/>
            <person name="Lucas S."/>
            <person name="Morin E."/>
            <person name="Murat C."/>
            <person name="Oguiza J.A."/>
            <person name="Park J."/>
            <person name="Pisabarro A.G."/>
            <person name="Riley R."/>
            <person name="Rosling A."/>
            <person name="Salamov A."/>
            <person name="Schmidt O."/>
            <person name="Schmutz J."/>
            <person name="Skrede I."/>
            <person name="Stenlid J."/>
            <person name="Wiebenga A."/>
            <person name="Xie X."/>
            <person name="Kues U."/>
            <person name="Hibbett D.S."/>
            <person name="Hoffmeister D."/>
            <person name="Hogberg N."/>
            <person name="Martin F."/>
            <person name="Grigoriev I.V."/>
            <person name="Watkinson S.C."/>
        </authorList>
    </citation>
    <scope>NUCLEOTIDE SEQUENCE</scope>
    <source>
        <strain evidence="2">S7.9</strain>
    </source>
</reference>
<feature type="compositionally biased region" description="Polar residues" evidence="1">
    <location>
        <begin position="172"/>
        <end position="203"/>
    </location>
</feature>
<evidence type="ECO:0000256" key="1">
    <source>
        <dbReference type="SAM" id="MobiDB-lite"/>
    </source>
</evidence>
<feature type="non-terminal residue" evidence="2">
    <location>
        <position position="559"/>
    </location>
</feature>
<feature type="region of interest" description="Disordered" evidence="1">
    <location>
        <begin position="448"/>
        <end position="559"/>
    </location>
</feature>
<dbReference type="Proteomes" id="UP000008064">
    <property type="component" value="Unassembled WGS sequence"/>
</dbReference>